<comment type="caution">
    <text evidence="13">The sequence shown here is derived from an EMBL/GenBank/DDBJ whole genome shotgun (WGS) entry which is preliminary data.</text>
</comment>
<dbReference type="GO" id="GO:0016829">
    <property type="term" value="F:lyase activity"/>
    <property type="evidence" value="ECO:0007669"/>
    <property type="project" value="UniProtKB-KW"/>
</dbReference>
<gene>
    <name evidence="10" type="primary">hisH</name>
    <name evidence="13" type="ORF">FC26_GL001112</name>
</gene>
<dbReference type="GO" id="GO:0005737">
    <property type="term" value="C:cytoplasm"/>
    <property type="evidence" value="ECO:0007669"/>
    <property type="project" value="UniProtKB-SubCell"/>
</dbReference>
<dbReference type="STRING" id="1423813.FC26_GL001112"/>
<dbReference type="Pfam" id="PF00117">
    <property type="entry name" value="GATase"/>
    <property type="match status" value="1"/>
</dbReference>
<comment type="catalytic activity">
    <reaction evidence="9 10">
        <text>L-glutamine + H2O = L-glutamate + NH4(+)</text>
        <dbReference type="Rhea" id="RHEA:15889"/>
        <dbReference type="ChEBI" id="CHEBI:15377"/>
        <dbReference type="ChEBI" id="CHEBI:28938"/>
        <dbReference type="ChEBI" id="CHEBI:29985"/>
        <dbReference type="ChEBI" id="CHEBI:58359"/>
        <dbReference type="EC" id="3.5.1.2"/>
    </reaction>
</comment>
<dbReference type="InterPro" id="IPR029062">
    <property type="entry name" value="Class_I_gatase-like"/>
</dbReference>
<keyword evidence="7 10" id="KW-0456">Lyase</keyword>
<dbReference type="OrthoDB" id="9807137at2"/>
<keyword evidence="4 10" id="KW-0378">Hydrolase</keyword>
<evidence type="ECO:0000313" key="13">
    <source>
        <dbReference type="EMBL" id="KRM62034.1"/>
    </source>
</evidence>
<keyword evidence="14" id="KW-1185">Reference proteome</keyword>
<keyword evidence="3 10" id="KW-0028">Amino-acid biosynthesis</keyword>
<feature type="active site" description="Nucleophile" evidence="10 11">
    <location>
        <position position="79"/>
    </location>
</feature>
<evidence type="ECO:0000256" key="7">
    <source>
        <dbReference type="ARBA" id="ARBA00023239"/>
    </source>
</evidence>
<comment type="subunit">
    <text evidence="2 10">Heterodimer of HisH and HisF.</text>
</comment>
<evidence type="ECO:0000256" key="9">
    <source>
        <dbReference type="ARBA" id="ARBA00049534"/>
    </source>
</evidence>
<dbReference type="PIRSF" id="PIRSF000495">
    <property type="entry name" value="Amidotransf_hisH"/>
    <property type="match status" value="1"/>
</dbReference>
<dbReference type="PROSITE" id="PS51274">
    <property type="entry name" value="GATASE_COBBQ"/>
    <property type="match status" value="1"/>
</dbReference>
<dbReference type="PATRIC" id="fig|1423813.3.peg.1131"/>
<comment type="pathway">
    <text evidence="1 10">Amino-acid biosynthesis; L-histidine biosynthesis; L-histidine from 5-phospho-alpha-D-ribose 1-diphosphate: step 5/9.</text>
</comment>
<dbReference type="SUPFAM" id="SSF52317">
    <property type="entry name" value="Class I glutamine amidotransferase-like"/>
    <property type="match status" value="1"/>
</dbReference>
<evidence type="ECO:0000256" key="4">
    <source>
        <dbReference type="ARBA" id="ARBA00022801"/>
    </source>
</evidence>
<dbReference type="GO" id="GO:0000105">
    <property type="term" value="P:L-histidine biosynthetic process"/>
    <property type="evidence" value="ECO:0007669"/>
    <property type="project" value="UniProtKB-UniRule"/>
</dbReference>
<dbReference type="InterPro" id="IPR017926">
    <property type="entry name" value="GATASE"/>
</dbReference>
<feature type="active site" evidence="10 11">
    <location>
        <position position="182"/>
    </location>
</feature>
<evidence type="ECO:0000256" key="8">
    <source>
        <dbReference type="ARBA" id="ARBA00047838"/>
    </source>
</evidence>
<evidence type="ECO:0000256" key="2">
    <source>
        <dbReference type="ARBA" id="ARBA00011152"/>
    </source>
</evidence>
<accession>A0A0R2A6N2</accession>
<keyword evidence="6 10" id="KW-0368">Histidine biosynthesis</keyword>
<dbReference type="InterPro" id="IPR010139">
    <property type="entry name" value="Imidazole-glycPsynth_HisH"/>
</dbReference>
<dbReference type="EC" id="4.3.2.10" evidence="10"/>
<evidence type="ECO:0000256" key="6">
    <source>
        <dbReference type="ARBA" id="ARBA00023102"/>
    </source>
</evidence>
<evidence type="ECO:0000256" key="10">
    <source>
        <dbReference type="HAMAP-Rule" id="MF_00278"/>
    </source>
</evidence>
<dbReference type="Gene3D" id="3.40.50.880">
    <property type="match status" value="1"/>
</dbReference>
<dbReference type="RefSeq" id="WP_057778068.1">
    <property type="nucleotide sequence ID" value="NZ_AYYY01000014.1"/>
</dbReference>
<proteinExistence type="inferred from homology"/>
<dbReference type="GO" id="GO:0000107">
    <property type="term" value="F:imidazoleglycerol-phosphate synthase activity"/>
    <property type="evidence" value="ECO:0007669"/>
    <property type="project" value="UniProtKB-UniRule"/>
</dbReference>
<reference evidence="13 14" key="1">
    <citation type="journal article" date="2015" name="Genome Announc.">
        <title>Expanding the biotechnology potential of lactobacilli through comparative genomics of 213 strains and associated genera.</title>
        <authorList>
            <person name="Sun Z."/>
            <person name="Harris H.M."/>
            <person name="McCann A."/>
            <person name="Guo C."/>
            <person name="Argimon S."/>
            <person name="Zhang W."/>
            <person name="Yang X."/>
            <person name="Jeffery I.B."/>
            <person name="Cooney J.C."/>
            <person name="Kagawa T.F."/>
            <person name="Liu W."/>
            <person name="Song Y."/>
            <person name="Salvetti E."/>
            <person name="Wrobel A."/>
            <person name="Rasinkangas P."/>
            <person name="Parkhill J."/>
            <person name="Rea M.C."/>
            <person name="O'Sullivan O."/>
            <person name="Ritari J."/>
            <person name="Douillard F.P."/>
            <person name="Paul Ross R."/>
            <person name="Yang R."/>
            <person name="Briner A.E."/>
            <person name="Felis G.E."/>
            <person name="de Vos W.M."/>
            <person name="Barrangou R."/>
            <person name="Klaenhammer T.R."/>
            <person name="Caufield P.W."/>
            <person name="Cui Y."/>
            <person name="Zhang H."/>
            <person name="O'Toole P.W."/>
        </authorList>
    </citation>
    <scope>NUCLEOTIDE SEQUENCE [LARGE SCALE GENOMIC DNA]</scope>
    <source>
        <strain evidence="13 14">DSM 20634</strain>
    </source>
</reference>
<dbReference type="PANTHER" id="PTHR42701">
    <property type="entry name" value="IMIDAZOLE GLYCEROL PHOSPHATE SYNTHASE SUBUNIT HISH"/>
    <property type="match status" value="1"/>
</dbReference>
<organism evidence="13 14">
    <name type="scientific">Paucilactobacillus vaccinostercus DSM 20634</name>
    <dbReference type="NCBI Taxonomy" id="1423813"/>
    <lineage>
        <taxon>Bacteria</taxon>
        <taxon>Bacillati</taxon>
        <taxon>Bacillota</taxon>
        <taxon>Bacilli</taxon>
        <taxon>Lactobacillales</taxon>
        <taxon>Lactobacillaceae</taxon>
        <taxon>Paucilactobacillus</taxon>
    </lineage>
</organism>
<evidence type="ECO:0000256" key="5">
    <source>
        <dbReference type="ARBA" id="ARBA00022962"/>
    </source>
</evidence>
<dbReference type="EMBL" id="AYYY01000014">
    <property type="protein sequence ID" value="KRM62034.1"/>
    <property type="molecule type" value="Genomic_DNA"/>
</dbReference>
<keyword evidence="5 10" id="KW-0315">Glutamine amidotransferase</keyword>
<dbReference type="PROSITE" id="PS51273">
    <property type="entry name" value="GATASE_TYPE_1"/>
    <property type="match status" value="1"/>
</dbReference>
<dbReference type="GO" id="GO:0004359">
    <property type="term" value="F:glutaminase activity"/>
    <property type="evidence" value="ECO:0007669"/>
    <property type="project" value="UniProtKB-EC"/>
</dbReference>
<comment type="function">
    <text evidence="10">IGPS catalyzes the conversion of PRFAR and glutamine to IGP, AICAR and glutamate. The HisH subunit catalyzes the hydrolysis of glutamine to glutamate and ammonia as part of the synthesis of IGP and AICAR. The resulting ammonia molecule is channeled to the active site of HisF.</text>
</comment>
<dbReference type="EC" id="3.5.1.2" evidence="10"/>
<keyword evidence="10" id="KW-0963">Cytoplasm</keyword>
<dbReference type="NCBIfam" id="TIGR01855">
    <property type="entry name" value="IMP_synth_hisH"/>
    <property type="match status" value="1"/>
</dbReference>
<evidence type="ECO:0000256" key="3">
    <source>
        <dbReference type="ARBA" id="ARBA00022605"/>
    </source>
</evidence>
<evidence type="ECO:0000256" key="1">
    <source>
        <dbReference type="ARBA" id="ARBA00005091"/>
    </source>
</evidence>
<comment type="catalytic activity">
    <reaction evidence="8 10">
        <text>5-[(5-phospho-1-deoxy-D-ribulos-1-ylimino)methylamino]-1-(5-phospho-beta-D-ribosyl)imidazole-4-carboxamide + L-glutamine = D-erythro-1-(imidazol-4-yl)glycerol 3-phosphate + 5-amino-1-(5-phospho-beta-D-ribosyl)imidazole-4-carboxamide + L-glutamate + H(+)</text>
        <dbReference type="Rhea" id="RHEA:24793"/>
        <dbReference type="ChEBI" id="CHEBI:15378"/>
        <dbReference type="ChEBI" id="CHEBI:29985"/>
        <dbReference type="ChEBI" id="CHEBI:58278"/>
        <dbReference type="ChEBI" id="CHEBI:58359"/>
        <dbReference type="ChEBI" id="CHEBI:58475"/>
        <dbReference type="ChEBI" id="CHEBI:58525"/>
        <dbReference type="EC" id="4.3.2.10"/>
    </reaction>
</comment>
<comment type="subcellular location">
    <subcellularLocation>
        <location evidence="10">Cytoplasm</location>
    </subcellularLocation>
</comment>
<protein>
    <recommendedName>
        <fullName evidence="10">Imidazole glycerol phosphate synthase subunit HisH</fullName>
        <ecNumber evidence="10">4.3.2.10</ecNumber>
    </recommendedName>
    <alternativeName>
        <fullName evidence="10">IGP synthase glutaminase subunit</fullName>
        <ecNumber evidence="10">3.5.1.2</ecNumber>
    </alternativeName>
    <alternativeName>
        <fullName evidence="10">IGP synthase subunit HisH</fullName>
    </alternativeName>
    <alternativeName>
        <fullName evidence="10">ImGP synthase subunit HisH</fullName>
        <shortName evidence="10">IGPS subunit HisH</shortName>
    </alternativeName>
</protein>
<feature type="active site" evidence="10 11">
    <location>
        <position position="184"/>
    </location>
</feature>
<name>A0A0R2A6N2_9LACO</name>
<evidence type="ECO:0000256" key="11">
    <source>
        <dbReference type="PIRSR" id="PIRSR000495-1"/>
    </source>
</evidence>
<dbReference type="AlphaFoldDB" id="A0A0R2A6N2"/>
<dbReference type="PANTHER" id="PTHR42701:SF1">
    <property type="entry name" value="IMIDAZOLE GLYCEROL PHOSPHATE SYNTHASE SUBUNIT HISH"/>
    <property type="match status" value="1"/>
</dbReference>
<dbReference type="HAMAP" id="MF_00278">
    <property type="entry name" value="HisH"/>
    <property type="match status" value="1"/>
</dbReference>
<sequence length="209" mass="22880">MIAVIDYDTGNIRNLIKALDYVGLESQLTADPAEILAADGLILPGVGAFAKAMEALDQRNLIPVIQQAVHRQIPLLGICLGMQLLFERSEEFGDHAGLGLLPGRIKAIPATAELKVPEMGWNQNRVFDKASQFAQSATGQYTYFVHSYYADCPQAIITAGVDYGVLIPSIVQQDNVVGMQFHPEKSATVGLKLLTDFKRMVQTYVDSRN</sequence>
<evidence type="ECO:0000313" key="14">
    <source>
        <dbReference type="Proteomes" id="UP000051733"/>
    </source>
</evidence>
<dbReference type="CDD" id="cd01748">
    <property type="entry name" value="GATase1_IGP_Synthase"/>
    <property type="match status" value="1"/>
</dbReference>
<dbReference type="Proteomes" id="UP000051733">
    <property type="component" value="Unassembled WGS sequence"/>
</dbReference>
<feature type="domain" description="Glutamine amidotransferase" evidence="12">
    <location>
        <begin position="4"/>
        <end position="195"/>
    </location>
</feature>
<dbReference type="UniPathway" id="UPA00031">
    <property type="reaction ID" value="UER00010"/>
</dbReference>
<evidence type="ECO:0000259" key="12">
    <source>
        <dbReference type="Pfam" id="PF00117"/>
    </source>
</evidence>